<dbReference type="PANTHER" id="PTHR23121:SF9">
    <property type="entry name" value="SODIUM-DEPENDENT GLUCOSE TRANSPORTER 1"/>
    <property type="match status" value="1"/>
</dbReference>
<feature type="transmembrane region" description="Helical" evidence="5">
    <location>
        <begin position="169"/>
        <end position="189"/>
    </location>
</feature>
<keyword evidence="2 5" id="KW-1133">Transmembrane helix</keyword>
<feature type="transmembrane region" description="Helical" evidence="5">
    <location>
        <begin position="262"/>
        <end position="282"/>
    </location>
</feature>
<dbReference type="OrthoDB" id="9626824at2759"/>
<gene>
    <name evidence="6" type="ORF">KP79_PYT22984</name>
</gene>
<feature type="transmembrane region" description="Helical" evidence="5">
    <location>
        <begin position="377"/>
        <end position="402"/>
    </location>
</feature>
<feature type="transmembrane region" description="Helical" evidence="5">
    <location>
        <begin position="79"/>
        <end position="100"/>
    </location>
</feature>
<feature type="compositionally biased region" description="Polar residues" evidence="4">
    <location>
        <begin position="562"/>
        <end position="591"/>
    </location>
</feature>
<feature type="region of interest" description="Disordered" evidence="4">
    <location>
        <begin position="462"/>
        <end position="546"/>
    </location>
</feature>
<sequence length="620" mass="68000">MTQGWTTGQLGPILLDLALITNVGLEATSTYIIIIGVGYILGSFLGGMVYERLSRPLTLFFTCLILAAMEFSIPYCRQYWIMMIILFLNGACEGIIDTVANTEMVSMWGKSIESWMQGMYFMFAVGAVISPLVTAPFLAPEITISVPDTSGNSPTGVIYTLYDGRQSKIYLVYVINACLVLVAAALFFYQCIKNSIFLHGLSLPINDAGHTRPLSKREKALILGNMGLLCFVYTAIEETFSEYLTIFCVAQMGMTKVQGSEATSLFFASFGISRFIGIFLVTQLNPVRLVCGYCVILIMSFVGLTLGAFYSHVIGIWLFTPLIGIGLSIIYPILYTWTDEQFIHITGKITAYLIIMASIGGMINPALLGYLIEEKTPMWFCYLLLIECLLFLFFYDIGLFLSRWISSKPNVRRLYNSEVELDTINHNFGLDQRCEPSIGSFDRMSPPPIGDNTGLDANVRLSSVKSSRQSSEKHKMDTITEGKGGSSDEVVTSEEMQSTSMQARASETIKEETADSGNELNRDDMLSNNSKTRDSQATMEPDNNGKDVTAKLAQTSAIDLDTNSTTFSDTAEHQPTATSEADVSAQNQSTGAEVGGAVITDISQPTNAENASSSNIETIV</sequence>
<keyword evidence="1 5" id="KW-0812">Transmembrane</keyword>
<feature type="transmembrane region" description="Helical" evidence="5">
    <location>
        <begin position="31"/>
        <end position="50"/>
    </location>
</feature>
<dbReference type="Proteomes" id="UP000242188">
    <property type="component" value="Unassembled WGS sequence"/>
</dbReference>
<evidence type="ECO:0000256" key="1">
    <source>
        <dbReference type="ARBA" id="ARBA00022692"/>
    </source>
</evidence>
<feature type="transmembrane region" description="Helical" evidence="5">
    <location>
        <begin position="57"/>
        <end position="73"/>
    </location>
</feature>
<dbReference type="GO" id="GO:0022857">
    <property type="term" value="F:transmembrane transporter activity"/>
    <property type="evidence" value="ECO:0007669"/>
    <property type="project" value="InterPro"/>
</dbReference>
<dbReference type="Gene3D" id="1.20.1250.20">
    <property type="entry name" value="MFS general substrate transporter like domains"/>
    <property type="match status" value="2"/>
</dbReference>
<dbReference type="PANTHER" id="PTHR23121">
    <property type="entry name" value="SODIUM-DEPENDENT GLUCOSE TRANSPORTER 1"/>
    <property type="match status" value="1"/>
</dbReference>
<dbReference type="EMBL" id="NEDP02003327">
    <property type="protein sequence ID" value="OWF48975.1"/>
    <property type="molecule type" value="Genomic_DNA"/>
</dbReference>
<keyword evidence="7" id="KW-1185">Reference proteome</keyword>
<evidence type="ECO:0000256" key="5">
    <source>
        <dbReference type="SAM" id="Phobius"/>
    </source>
</evidence>
<feature type="region of interest" description="Disordered" evidence="4">
    <location>
        <begin position="562"/>
        <end position="596"/>
    </location>
</feature>
<feature type="compositionally biased region" description="Polar residues" evidence="4">
    <location>
        <begin position="526"/>
        <end position="538"/>
    </location>
</feature>
<protein>
    <recommendedName>
        <fullName evidence="8">Sodium-dependent glucose transporter 1</fullName>
    </recommendedName>
</protein>
<feature type="transmembrane region" description="Helical" evidence="5">
    <location>
        <begin position="289"/>
        <end position="310"/>
    </location>
</feature>
<feature type="transmembrane region" description="Helical" evidence="5">
    <location>
        <begin position="316"/>
        <end position="337"/>
    </location>
</feature>
<feature type="compositionally biased region" description="Polar residues" evidence="4">
    <location>
        <begin position="494"/>
        <end position="505"/>
    </location>
</feature>
<evidence type="ECO:0000256" key="4">
    <source>
        <dbReference type="SAM" id="MobiDB-lite"/>
    </source>
</evidence>
<dbReference type="SUPFAM" id="SSF103473">
    <property type="entry name" value="MFS general substrate transporter"/>
    <property type="match status" value="1"/>
</dbReference>
<feature type="compositionally biased region" description="Basic and acidic residues" evidence="4">
    <location>
        <begin position="470"/>
        <end position="480"/>
    </location>
</feature>
<feature type="transmembrane region" description="Helical" evidence="5">
    <location>
        <begin position="120"/>
        <end position="139"/>
    </location>
</feature>
<dbReference type="InterPro" id="IPR036259">
    <property type="entry name" value="MFS_trans_sf"/>
</dbReference>
<dbReference type="Pfam" id="PF07690">
    <property type="entry name" value="MFS_1"/>
    <property type="match status" value="1"/>
</dbReference>
<dbReference type="AlphaFoldDB" id="A0A210QJN3"/>
<comment type="caution">
    <text evidence="6">The sequence shown here is derived from an EMBL/GenBank/DDBJ whole genome shotgun (WGS) entry which is preliminary data.</text>
</comment>
<reference evidence="6 7" key="1">
    <citation type="journal article" date="2017" name="Nat. Ecol. Evol.">
        <title>Scallop genome provides insights into evolution of bilaterian karyotype and development.</title>
        <authorList>
            <person name="Wang S."/>
            <person name="Zhang J."/>
            <person name="Jiao W."/>
            <person name="Li J."/>
            <person name="Xun X."/>
            <person name="Sun Y."/>
            <person name="Guo X."/>
            <person name="Huan P."/>
            <person name="Dong B."/>
            <person name="Zhang L."/>
            <person name="Hu X."/>
            <person name="Sun X."/>
            <person name="Wang J."/>
            <person name="Zhao C."/>
            <person name="Wang Y."/>
            <person name="Wang D."/>
            <person name="Huang X."/>
            <person name="Wang R."/>
            <person name="Lv J."/>
            <person name="Li Y."/>
            <person name="Zhang Z."/>
            <person name="Liu B."/>
            <person name="Lu W."/>
            <person name="Hui Y."/>
            <person name="Liang J."/>
            <person name="Zhou Z."/>
            <person name="Hou R."/>
            <person name="Li X."/>
            <person name="Liu Y."/>
            <person name="Li H."/>
            <person name="Ning X."/>
            <person name="Lin Y."/>
            <person name="Zhao L."/>
            <person name="Xing Q."/>
            <person name="Dou J."/>
            <person name="Li Y."/>
            <person name="Mao J."/>
            <person name="Guo H."/>
            <person name="Dou H."/>
            <person name="Li T."/>
            <person name="Mu C."/>
            <person name="Jiang W."/>
            <person name="Fu Q."/>
            <person name="Fu X."/>
            <person name="Miao Y."/>
            <person name="Liu J."/>
            <person name="Yu Q."/>
            <person name="Li R."/>
            <person name="Liao H."/>
            <person name="Li X."/>
            <person name="Kong Y."/>
            <person name="Jiang Z."/>
            <person name="Chourrout D."/>
            <person name="Li R."/>
            <person name="Bao Z."/>
        </authorList>
    </citation>
    <scope>NUCLEOTIDE SEQUENCE [LARGE SCALE GENOMIC DNA]</scope>
    <source>
        <strain evidence="6 7">PY_sf001</strain>
    </source>
</reference>
<proteinExistence type="predicted"/>
<evidence type="ECO:0000256" key="2">
    <source>
        <dbReference type="ARBA" id="ARBA00022989"/>
    </source>
</evidence>
<evidence type="ECO:0000256" key="3">
    <source>
        <dbReference type="ARBA" id="ARBA00023136"/>
    </source>
</evidence>
<dbReference type="InterPro" id="IPR011701">
    <property type="entry name" value="MFS"/>
</dbReference>
<evidence type="ECO:0000313" key="6">
    <source>
        <dbReference type="EMBL" id="OWF48975.1"/>
    </source>
</evidence>
<evidence type="ECO:0008006" key="8">
    <source>
        <dbReference type="Google" id="ProtNLM"/>
    </source>
</evidence>
<feature type="transmembrane region" description="Helical" evidence="5">
    <location>
        <begin position="349"/>
        <end position="371"/>
    </location>
</feature>
<accession>A0A210QJN3</accession>
<name>A0A210QJN3_MIZYE</name>
<organism evidence="6 7">
    <name type="scientific">Mizuhopecten yessoensis</name>
    <name type="common">Japanese scallop</name>
    <name type="synonym">Patinopecten yessoensis</name>
    <dbReference type="NCBI Taxonomy" id="6573"/>
    <lineage>
        <taxon>Eukaryota</taxon>
        <taxon>Metazoa</taxon>
        <taxon>Spiralia</taxon>
        <taxon>Lophotrochozoa</taxon>
        <taxon>Mollusca</taxon>
        <taxon>Bivalvia</taxon>
        <taxon>Autobranchia</taxon>
        <taxon>Pteriomorphia</taxon>
        <taxon>Pectinida</taxon>
        <taxon>Pectinoidea</taxon>
        <taxon>Pectinidae</taxon>
        <taxon>Mizuhopecten</taxon>
    </lineage>
</organism>
<keyword evidence="3 5" id="KW-0472">Membrane</keyword>
<evidence type="ECO:0000313" key="7">
    <source>
        <dbReference type="Proteomes" id="UP000242188"/>
    </source>
</evidence>